<evidence type="ECO:0000313" key="3">
    <source>
        <dbReference type="Proteomes" id="UP000271974"/>
    </source>
</evidence>
<keyword evidence="1" id="KW-1133">Transmembrane helix</keyword>
<dbReference type="EMBL" id="RQTK01000794">
    <property type="protein sequence ID" value="RUS74845.1"/>
    <property type="molecule type" value="Genomic_DNA"/>
</dbReference>
<feature type="transmembrane region" description="Helical" evidence="1">
    <location>
        <begin position="17"/>
        <end position="34"/>
    </location>
</feature>
<comment type="caution">
    <text evidence="2">The sequence shown here is derived from an EMBL/GenBank/DDBJ whole genome shotgun (WGS) entry which is preliminary data.</text>
</comment>
<evidence type="ECO:0000256" key="1">
    <source>
        <dbReference type="SAM" id="Phobius"/>
    </source>
</evidence>
<name>A0A3S0ZTE1_ELYCH</name>
<keyword evidence="1" id="KW-0812">Transmembrane</keyword>
<dbReference type="Proteomes" id="UP000271974">
    <property type="component" value="Unassembled WGS sequence"/>
</dbReference>
<organism evidence="2 3">
    <name type="scientific">Elysia chlorotica</name>
    <name type="common">Eastern emerald elysia</name>
    <name type="synonym">Sea slug</name>
    <dbReference type="NCBI Taxonomy" id="188477"/>
    <lineage>
        <taxon>Eukaryota</taxon>
        <taxon>Metazoa</taxon>
        <taxon>Spiralia</taxon>
        <taxon>Lophotrochozoa</taxon>
        <taxon>Mollusca</taxon>
        <taxon>Gastropoda</taxon>
        <taxon>Heterobranchia</taxon>
        <taxon>Euthyneura</taxon>
        <taxon>Panpulmonata</taxon>
        <taxon>Sacoglossa</taxon>
        <taxon>Placobranchoidea</taxon>
        <taxon>Plakobranchidae</taxon>
        <taxon>Elysia</taxon>
    </lineage>
</organism>
<protein>
    <submittedName>
        <fullName evidence="2">Uncharacterized protein</fullName>
    </submittedName>
</protein>
<sequence length="103" mass="12096">FFTCTKAQNFYPCLPDINYYFLSVYLLILRFLAIEVHVSQFGIFMPAPYRISPFLSALISFYNFLSLSLFLSISLSFTTSLSERKTDRRRKTDKQRNLKSTLL</sequence>
<keyword evidence="3" id="KW-1185">Reference proteome</keyword>
<dbReference type="AlphaFoldDB" id="A0A3S0ZTE1"/>
<accession>A0A3S0ZTE1</accession>
<feature type="non-terminal residue" evidence="2">
    <location>
        <position position="1"/>
    </location>
</feature>
<feature type="transmembrane region" description="Helical" evidence="1">
    <location>
        <begin position="54"/>
        <end position="81"/>
    </location>
</feature>
<proteinExistence type="predicted"/>
<reference evidence="2 3" key="1">
    <citation type="submission" date="2019-01" db="EMBL/GenBank/DDBJ databases">
        <title>A draft genome assembly of the solar-powered sea slug Elysia chlorotica.</title>
        <authorList>
            <person name="Cai H."/>
            <person name="Li Q."/>
            <person name="Fang X."/>
            <person name="Li J."/>
            <person name="Curtis N.E."/>
            <person name="Altenburger A."/>
            <person name="Shibata T."/>
            <person name="Feng M."/>
            <person name="Maeda T."/>
            <person name="Schwartz J.A."/>
            <person name="Shigenobu S."/>
            <person name="Lundholm N."/>
            <person name="Nishiyama T."/>
            <person name="Yang H."/>
            <person name="Hasebe M."/>
            <person name="Li S."/>
            <person name="Pierce S.K."/>
            <person name="Wang J."/>
        </authorList>
    </citation>
    <scope>NUCLEOTIDE SEQUENCE [LARGE SCALE GENOMIC DNA]</scope>
    <source>
        <strain evidence="2">EC2010</strain>
        <tissue evidence="2">Whole organism of an adult</tissue>
    </source>
</reference>
<evidence type="ECO:0000313" key="2">
    <source>
        <dbReference type="EMBL" id="RUS74845.1"/>
    </source>
</evidence>
<keyword evidence="1" id="KW-0472">Membrane</keyword>
<gene>
    <name evidence="2" type="ORF">EGW08_017402</name>
</gene>